<dbReference type="Pfam" id="PF12262">
    <property type="entry name" value="Lipase_bact_N"/>
    <property type="match status" value="1"/>
</dbReference>
<feature type="domain" description="Bacterial virulence factor lipase N-terminal" evidence="2">
    <location>
        <begin position="47"/>
        <end position="266"/>
    </location>
</feature>
<dbReference type="NCBIfam" id="TIGR03502">
    <property type="entry name" value="lipase_Pla1_cef"/>
    <property type="match status" value="1"/>
</dbReference>
<evidence type="ECO:0000313" key="4">
    <source>
        <dbReference type="EMBL" id="RUO24141.1"/>
    </source>
</evidence>
<dbReference type="Proteomes" id="UP000287865">
    <property type="component" value="Unassembled WGS sequence"/>
</dbReference>
<keyword evidence="6" id="KW-1185">Reference proteome</keyword>
<sequence>MKKLLLSVAVGSALGLTACVADGDDAPVTQEEARTPFTRVVFDPANGQLPIPSDILLGGTTDGTLNIPVSDPTNFGDPQVAINSLDGWSTTMPLTFNFAYAQDSQGNRVAINGQSVTSPGGIRIFKTVMGGDTRDAECATRPAGTACRVVGELEYGPENDFIVTYANRTATVVPVRPLEPKTGYLVVLTDGITDELGRAVRPSQTYAVARNPDVTLDGEGAGLQNVIRSYEAALSSFGLSPSRYAYASGFTTQSVDDVLQTVQGLMSVGQIPVGAIQAQNTGNSVADALVAAGAITSPSQAATIASAADLYGGQFSAPYFSPIPTEGNPAAPRTGFWQAQFISVASIVTALRGGNESCAGDVAVADLLPLMERPEDANPENPQSLAGQIQFAVAAADEDGAGAVLACLDANRNLTKFNPIPAVRAFKNLPFVMSVPNVAVVNVIRQSMEMPTISEPEDGWPVVIFQHGIGGDKEQALAIAGTLALSGQAMIAIDHPLHGARDFGSSQFNAGSDPTAYLNLSSLLTARDNLRQSTSDLLALRHALGQGGSNFGGANIDGDNVKFIGHSLGAIVGTNFLAVANSPHMFSEQAAQLGVSFDVDVAALGMPGGGIASFLLESQQFGPVIGGLLSYQQIAPFRQAANAAIENNGGPAPGSAAFNTFIAQFYVQFFAEAPAALVAARDELLTQFRFAAQTVIDSSDPVNYAALARSTEIPMILIQADGDTVIPNTTAYPTAGTAPLARLLGLPVVTESVMGEEPVSAYLRYVDATHGSLLSPGNTEVEARVLQSIQQTVGVYMQSNGLVLAVDEDELR</sequence>
<dbReference type="PROSITE" id="PS51257">
    <property type="entry name" value="PROKAR_LIPOPROTEIN"/>
    <property type="match status" value="1"/>
</dbReference>
<comment type="caution">
    <text evidence="3">The sequence shown here is derived from an EMBL/GenBank/DDBJ whole genome shotgun (WGS) entry which is preliminary data.</text>
</comment>
<dbReference type="Proteomes" id="UP000249203">
    <property type="component" value="Unassembled WGS sequence"/>
</dbReference>
<dbReference type="InterPro" id="IPR029058">
    <property type="entry name" value="AB_hydrolase_fold"/>
</dbReference>
<dbReference type="AlphaFoldDB" id="A0A327WV41"/>
<dbReference type="EMBL" id="PIPK01000007">
    <property type="protein sequence ID" value="RUO24141.1"/>
    <property type="molecule type" value="Genomic_DNA"/>
</dbReference>
<dbReference type="SUPFAM" id="SSF53474">
    <property type="entry name" value="alpha/beta-Hydrolases"/>
    <property type="match status" value="1"/>
</dbReference>
<feature type="chain" id="PRO_5016294818" evidence="1">
    <location>
        <begin position="22"/>
        <end position="812"/>
    </location>
</feature>
<evidence type="ECO:0000259" key="2">
    <source>
        <dbReference type="Pfam" id="PF12262"/>
    </source>
</evidence>
<name>A0A327WV41_9GAMM</name>
<feature type="signal peptide" evidence="1">
    <location>
        <begin position="1"/>
        <end position="21"/>
    </location>
</feature>
<keyword evidence="4" id="KW-0378">Hydrolase</keyword>
<dbReference type="InterPro" id="IPR025920">
    <property type="entry name" value="Lipase_bact_N"/>
</dbReference>
<proteinExistence type="predicted"/>
<dbReference type="GO" id="GO:0016787">
    <property type="term" value="F:hydrolase activity"/>
    <property type="evidence" value="ECO:0007669"/>
    <property type="project" value="UniProtKB-KW"/>
</dbReference>
<evidence type="ECO:0000256" key="1">
    <source>
        <dbReference type="SAM" id="SignalP"/>
    </source>
</evidence>
<evidence type="ECO:0000313" key="3">
    <source>
        <dbReference type="EMBL" id="RAJ96921.1"/>
    </source>
</evidence>
<reference evidence="4 6" key="1">
    <citation type="journal article" date="2018" name="Front. Microbiol.">
        <title>Genome-Based Analysis Reveals the Taxonomy and Diversity of the Family Idiomarinaceae.</title>
        <authorList>
            <person name="Liu Y."/>
            <person name="Lai Q."/>
            <person name="Shao Z."/>
        </authorList>
    </citation>
    <scope>NUCLEOTIDE SEQUENCE [LARGE SCALE GENOMIC DNA]</scope>
    <source>
        <strain evidence="4 6">CF12-14</strain>
    </source>
</reference>
<keyword evidence="1" id="KW-0732">Signal</keyword>
<dbReference type="EMBL" id="QLMD01000007">
    <property type="protein sequence ID" value="RAJ96921.1"/>
    <property type="molecule type" value="Genomic_DNA"/>
</dbReference>
<accession>A0A327WV41</accession>
<evidence type="ECO:0000313" key="6">
    <source>
        <dbReference type="Proteomes" id="UP000287865"/>
    </source>
</evidence>
<dbReference type="Gene3D" id="3.40.50.1820">
    <property type="entry name" value="alpha/beta hydrolase"/>
    <property type="match status" value="1"/>
</dbReference>
<protein>
    <submittedName>
        <fullName evidence="4">Alpha/beta hydrolase</fullName>
    </submittedName>
    <submittedName>
        <fullName evidence="3">Pla-1/cef family extracellular lipase</fullName>
    </submittedName>
</protein>
<reference evidence="3 5" key="2">
    <citation type="submission" date="2018-06" db="EMBL/GenBank/DDBJ databases">
        <title>Genomic Encyclopedia of Type Strains, Phase III (KMG-III): the genomes of soil and plant-associated and newly described type strains.</title>
        <authorList>
            <person name="Whitman W."/>
        </authorList>
    </citation>
    <scope>NUCLEOTIDE SEQUENCE [LARGE SCALE GENOMIC DNA]</scope>
    <source>
        <strain evidence="3 5">CGMCC 1.15366</strain>
    </source>
</reference>
<gene>
    <name evidence="3" type="ORF">B0I24_107136</name>
    <name evidence="4" type="ORF">CWE07_08600</name>
</gene>
<evidence type="ECO:0000313" key="5">
    <source>
        <dbReference type="Proteomes" id="UP000249203"/>
    </source>
</evidence>
<dbReference type="InterPro" id="IPR020009">
    <property type="entry name" value="VolA/Pla-1/cef"/>
</dbReference>
<organism evidence="3 5">
    <name type="scientific">Aliidiomarina maris</name>
    <dbReference type="NCBI Taxonomy" id="531312"/>
    <lineage>
        <taxon>Bacteria</taxon>
        <taxon>Pseudomonadati</taxon>
        <taxon>Pseudomonadota</taxon>
        <taxon>Gammaproteobacteria</taxon>
        <taxon>Alteromonadales</taxon>
        <taxon>Idiomarinaceae</taxon>
        <taxon>Aliidiomarina</taxon>
    </lineage>
</organism>
<dbReference type="OrthoDB" id="5477453at2"/>
<dbReference type="RefSeq" id="WP_111569577.1">
    <property type="nucleotide sequence ID" value="NZ_PIPK01000007.1"/>
</dbReference>